<accession>A0A147JUD1</accession>
<evidence type="ECO:0000256" key="13">
    <source>
        <dbReference type="SAM" id="Coils"/>
    </source>
</evidence>
<dbReference type="GO" id="GO:0004017">
    <property type="term" value="F:AMP kinase activity"/>
    <property type="evidence" value="ECO:0007669"/>
    <property type="project" value="UniProtKB-UniRule"/>
</dbReference>
<dbReference type="EMBL" id="LQMQ01000049">
    <property type="protein sequence ID" value="KUO40092.1"/>
    <property type="molecule type" value="Genomic_DNA"/>
</dbReference>
<evidence type="ECO:0000313" key="15">
    <source>
        <dbReference type="Proteomes" id="UP000074294"/>
    </source>
</evidence>
<comment type="caution">
    <text evidence="14">The sequence shown here is derived from an EMBL/GenBank/DDBJ whole genome shotgun (WGS) entry which is preliminary data.</text>
</comment>
<dbReference type="SUPFAM" id="SSF52540">
    <property type="entry name" value="P-loop containing nucleoside triphosphate hydrolases"/>
    <property type="match status" value="1"/>
</dbReference>
<dbReference type="InterPro" id="IPR027417">
    <property type="entry name" value="P-loop_NTPase"/>
</dbReference>
<keyword evidence="13" id="KW-0175">Coiled coil</keyword>
<gene>
    <name evidence="12" type="primary">adkA</name>
    <name evidence="14" type="ORF">APZ16_05430</name>
</gene>
<evidence type="ECO:0000256" key="2">
    <source>
        <dbReference type="ARBA" id="ARBA00004496"/>
    </source>
</evidence>
<comment type="similarity">
    <text evidence="3 12">Belongs to the archaeal adenylate kinase family.</text>
</comment>
<dbReference type="GO" id="GO:0005524">
    <property type="term" value="F:ATP binding"/>
    <property type="evidence" value="ECO:0007669"/>
    <property type="project" value="UniProtKB-UniRule"/>
</dbReference>
<feature type="coiled-coil region" evidence="13">
    <location>
        <begin position="134"/>
        <end position="161"/>
    </location>
</feature>
<dbReference type="AlphaFoldDB" id="A0A147JUD1"/>
<protein>
    <recommendedName>
        <fullName evidence="5 12">Adenylate kinase</fullName>
        <shortName evidence="12">AK</shortName>
        <ecNumber evidence="4 12">2.7.4.3</ecNumber>
    </recommendedName>
    <alternativeName>
        <fullName evidence="11 12">ATP-AMP transphosphorylase</fullName>
    </alternativeName>
</protein>
<evidence type="ECO:0000256" key="3">
    <source>
        <dbReference type="ARBA" id="ARBA00007088"/>
    </source>
</evidence>
<keyword evidence="6 12" id="KW-0963">Cytoplasm</keyword>
<evidence type="ECO:0000256" key="5">
    <source>
        <dbReference type="ARBA" id="ARBA00019926"/>
    </source>
</evidence>
<dbReference type="STRING" id="1776334.APZ16_05430"/>
<feature type="binding site" evidence="12">
    <location>
        <begin position="10"/>
        <end position="18"/>
    </location>
    <ligand>
        <name>ATP</name>
        <dbReference type="ChEBI" id="CHEBI:30616"/>
    </ligand>
</feature>
<evidence type="ECO:0000256" key="7">
    <source>
        <dbReference type="ARBA" id="ARBA00022679"/>
    </source>
</evidence>
<dbReference type="HAMAP" id="MF_00234">
    <property type="entry name" value="Adenylate_kinase_AdkA"/>
    <property type="match status" value="1"/>
</dbReference>
<evidence type="ECO:0000256" key="11">
    <source>
        <dbReference type="ARBA" id="ARBA00033336"/>
    </source>
</evidence>
<evidence type="ECO:0000256" key="6">
    <source>
        <dbReference type="ARBA" id="ARBA00022490"/>
    </source>
</evidence>
<reference evidence="14 15" key="1">
    <citation type="journal article" date="2016" name="Nat. Microbiol.">
        <title>Genomic inference of the metabolism of cosmopolitan subsurface Archaea, Hadesarchaea.</title>
        <authorList>
            <person name="Baker B.J."/>
            <person name="Saw J.H."/>
            <person name="Lind A.E."/>
            <person name="Lazar C.S."/>
            <person name="Hinrichs K.-U."/>
            <person name="Teske A.P."/>
            <person name="Ettema T.J."/>
        </authorList>
    </citation>
    <scope>NUCLEOTIDE SEQUENCE [LARGE SCALE GENOMIC DNA]</scope>
</reference>
<proteinExistence type="inferred from homology"/>
<evidence type="ECO:0000256" key="1">
    <source>
        <dbReference type="ARBA" id="ARBA00000582"/>
    </source>
</evidence>
<dbReference type="NCBIfam" id="NF003122">
    <property type="entry name" value="PRK04040.1"/>
    <property type="match status" value="1"/>
</dbReference>
<evidence type="ECO:0000313" key="14">
    <source>
        <dbReference type="EMBL" id="KUO40092.1"/>
    </source>
</evidence>
<keyword evidence="10 12" id="KW-0067">ATP-binding</keyword>
<comment type="catalytic activity">
    <reaction evidence="1 12">
        <text>AMP + ATP = 2 ADP</text>
        <dbReference type="Rhea" id="RHEA:12973"/>
        <dbReference type="ChEBI" id="CHEBI:30616"/>
        <dbReference type="ChEBI" id="CHEBI:456215"/>
        <dbReference type="ChEBI" id="CHEBI:456216"/>
        <dbReference type="EC" id="2.7.4.3"/>
    </reaction>
</comment>
<evidence type="ECO:0000256" key="10">
    <source>
        <dbReference type="ARBA" id="ARBA00022840"/>
    </source>
</evidence>
<dbReference type="GO" id="GO:0005737">
    <property type="term" value="C:cytoplasm"/>
    <property type="evidence" value="ECO:0007669"/>
    <property type="project" value="UniProtKB-SubCell"/>
</dbReference>
<evidence type="ECO:0000256" key="9">
    <source>
        <dbReference type="ARBA" id="ARBA00022777"/>
    </source>
</evidence>
<evidence type="ECO:0000256" key="4">
    <source>
        <dbReference type="ARBA" id="ARBA00012955"/>
    </source>
</evidence>
<comment type="subcellular location">
    <subcellularLocation>
        <location evidence="2 12">Cytoplasm</location>
    </subcellularLocation>
</comment>
<evidence type="ECO:0000256" key="8">
    <source>
        <dbReference type="ARBA" id="ARBA00022741"/>
    </source>
</evidence>
<dbReference type="Proteomes" id="UP000074294">
    <property type="component" value="Unassembled WGS sequence"/>
</dbReference>
<keyword evidence="9 12" id="KW-0418">Kinase</keyword>
<dbReference type="InterPro" id="IPR023477">
    <property type="entry name" value="Adenylate_kinase_AdkA"/>
</dbReference>
<name>A0A147JUD1_HADYE</name>
<organism evidence="14 15">
    <name type="scientific">Hadarchaeum yellowstonense</name>
    <dbReference type="NCBI Taxonomy" id="1776334"/>
    <lineage>
        <taxon>Archaea</taxon>
        <taxon>Methanobacteriati</taxon>
        <taxon>Candidatus Hadarchaeota</taxon>
        <taxon>Candidatus Hadarchaeia</taxon>
        <taxon>Candidatus Hadarchaeales</taxon>
        <taxon>Candidatus Hadarchaeaceae</taxon>
        <taxon>Candidatus Hadarchaeum</taxon>
    </lineage>
</organism>
<keyword evidence="7 12" id="KW-0808">Transferase</keyword>
<dbReference type="Gene3D" id="3.40.50.300">
    <property type="entry name" value="P-loop containing nucleotide triphosphate hydrolases"/>
    <property type="match status" value="1"/>
</dbReference>
<dbReference type="Pfam" id="PF13207">
    <property type="entry name" value="AAA_17"/>
    <property type="match status" value="1"/>
</dbReference>
<keyword evidence="8 12" id="KW-0547">Nucleotide-binding</keyword>
<evidence type="ECO:0000256" key="12">
    <source>
        <dbReference type="HAMAP-Rule" id="MF_00234"/>
    </source>
</evidence>
<dbReference type="EC" id="2.7.4.3" evidence="4 12"/>
<sequence>MSEKLVIVTGVPGSGKTTLIKEALKVLRAMGVDYHHVNYGDVMLEIIRSKKGEVDRDALREMPLAFYSRVQREAARRISRLARLKPVLVDTHCLVKKPEGYYPGLPRWVLEELKPESLILVEADPEEIGRRRTKDKSRRRARELTEEIAEHQQLNRAAAIAYAALSGASVLIVQNSDKGFKKAVDNIVSALR</sequence>